<dbReference type="EMBL" id="KV749162">
    <property type="protein sequence ID" value="OCL10804.1"/>
    <property type="molecule type" value="Genomic_DNA"/>
</dbReference>
<reference evidence="2 3" key="1">
    <citation type="journal article" date="2016" name="Nat. Commun.">
        <title>Ectomycorrhizal ecology is imprinted in the genome of the dominant symbiotic fungus Cenococcum geophilum.</title>
        <authorList>
            <consortium name="DOE Joint Genome Institute"/>
            <person name="Peter M."/>
            <person name="Kohler A."/>
            <person name="Ohm R.A."/>
            <person name="Kuo A."/>
            <person name="Krutzmann J."/>
            <person name="Morin E."/>
            <person name="Arend M."/>
            <person name="Barry K.W."/>
            <person name="Binder M."/>
            <person name="Choi C."/>
            <person name="Clum A."/>
            <person name="Copeland A."/>
            <person name="Grisel N."/>
            <person name="Haridas S."/>
            <person name="Kipfer T."/>
            <person name="LaButti K."/>
            <person name="Lindquist E."/>
            <person name="Lipzen A."/>
            <person name="Maire R."/>
            <person name="Meier B."/>
            <person name="Mihaltcheva S."/>
            <person name="Molinier V."/>
            <person name="Murat C."/>
            <person name="Poggeler S."/>
            <person name="Quandt C.A."/>
            <person name="Sperisen C."/>
            <person name="Tritt A."/>
            <person name="Tisserant E."/>
            <person name="Crous P.W."/>
            <person name="Henrissat B."/>
            <person name="Nehls U."/>
            <person name="Egli S."/>
            <person name="Spatafora J.W."/>
            <person name="Grigoriev I.V."/>
            <person name="Martin F.M."/>
        </authorList>
    </citation>
    <scope>NUCLEOTIDE SEQUENCE [LARGE SCALE GENOMIC DNA]</scope>
    <source>
        <strain evidence="2 3">CBS 207.34</strain>
    </source>
</reference>
<evidence type="ECO:0000313" key="3">
    <source>
        <dbReference type="Proteomes" id="UP000250140"/>
    </source>
</evidence>
<feature type="compositionally biased region" description="Pro residues" evidence="1">
    <location>
        <begin position="638"/>
        <end position="653"/>
    </location>
</feature>
<gene>
    <name evidence="2" type="ORF">AOQ84DRAFT_387264</name>
</gene>
<dbReference type="PANTHER" id="PTHR36167:SF4">
    <property type="entry name" value="FUNGAL N-TERMINAL DOMAIN-CONTAINING PROTEIN"/>
    <property type="match status" value="1"/>
</dbReference>
<feature type="compositionally biased region" description="Low complexity" evidence="1">
    <location>
        <begin position="405"/>
        <end position="415"/>
    </location>
</feature>
<dbReference type="OrthoDB" id="5431013at2759"/>
<accession>A0A8E2JVJ9</accession>
<feature type="non-terminal residue" evidence="2">
    <location>
        <position position="1"/>
    </location>
</feature>
<feature type="compositionally biased region" description="Low complexity" evidence="1">
    <location>
        <begin position="344"/>
        <end position="361"/>
    </location>
</feature>
<dbReference type="GO" id="GO:0006355">
    <property type="term" value="P:regulation of DNA-templated transcription"/>
    <property type="evidence" value="ECO:0007669"/>
    <property type="project" value="InterPro"/>
</dbReference>
<feature type="region of interest" description="Disordered" evidence="1">
    <location>
        <begin position="309"/>
        <end position="427"/>
    </location>
</feature>
<dbReference type="InterPro" id="IPR039327">
    <property type="entry name" value="CON7-like"/>
</dbReference>
<protein>
    <recommendedName>
        <fullName evidence="4">Fungal N-terminal domain-containing protein</fullName>
    </recommendedName>
</protein>
<proteinExistence type="predicted"/>
<dbReference type="PANTHER" id="PTHR36167">
    <property type="entry name" value="C2H2 FINGER DOMAIN TRANSCRIPTION FACTOR (EUROFUNG)-RELATED"/>
    <property type="match status" value="1"/>
</dbReference>
<name>A0A8E2JVJ9_9PEZI</name>
<dbReference type="Proteomes" id="UP000250140">
    <property type="component" value="Unassembled WGS sequence"/>
</dbReference>
<feature type="compositionally biased region" description="Polar residues" evidence="1">
    <location>
        <begin position="565"/>
        <end position="574"/>
    </location>
</feature>
<dbReference type="AlphaFoldDB" id="A0A8E2JVJ9"/>
<evidence type="ECO:0000256" key="1">
    <source>
        <dbReference type="SAM" id="MobiDB-lite"/>
    </source>
</evidence>
<sequence length="653" mass="73502">MKHSPRPISSSTMAEIATIISLVSWGSRLALDLYKFGRVVPSATRDISRIAKTITLLSLTLKQIGATIKEDDTIPSPEAIETTQGILDQCQAIFSEIQELVPVNEVGGHHEKANNEEDEPAFLVQGQKWKWSLTSKARMDYLLGHLESLKLTLSVMLQTFYTAKIIKWSREHPAISPERVAESVQNEKIQMEILVIEQQMSLLSASKLFDELRRSEAFSAPLLITEGDSSKSVMPIGDQTKQIAHAENLSQYQETSLAKLDVSTPDIDYLIMVHQVSASCIEDMLTKWTRLRGIEARLNHAEREIDTQRKLDQLERRKSQQPTVESDDSDDQLSALPGIKNSNLRFAAPTPRRTPSTRPLFPDSPTMSSPDLKTTFGPTAPLSPASSQYGVSPKSSGVLPPSPQQSPRSSLSSLPARTVAASKTQHEDASAEWGIPWRLCLRTHYWEYVDGKVERTNSDYPPSKALNDRNASTEIMSTWVYREAIEEAGYRYETFKKERNDRRRTTLETCFSISQPLTFAEVERLVERTAEIYHRRQSRRSPSPKRRSPSPKRRSSSPKRRYSSDRTQTYNPQFQYPRYDDRSPSYSSHPPPLERATTSYFPPLPPPLTRATTFPGPDPAFPHSPTATGTTHAYASYPPTPQTPSFPPPPPLQ</sequence>
<feature type="compositionally biased region" description="Basic residues" evidence="1">
    <location>
        <begin position="535"/>
        <end position="561"/>
    </location>
</feature>
<evidence type="ECO:0008006" key="4">
    <source>
        <dbReference type="Google" id="ProtNLM"/>
    </source>
</evidence>
<feature type="compositionally biased region" description="Polar residues" evidence="1">
    <location>
        <begin position="384"/>
        <end position="395"/>
    </location>
</feature>
<organism evidence="2 3">
    <name type="scientific">Glonium stellatum</name>
    <dbReference type="NCBI Taxonomy" id="574774"/>
    <lineage>
        <taxon>Eukaryota</taxon>
        <taxon>Fungi</taxon>
        <taxon>Dikarya</taxon>
        <taxon>Ascomycota</taxon>
        <taxon>Pezizomycotina</taxon>
        <taxon>Dothideomycetes</taxon>
        <taxon>Pleosporomycetidae</taxon>
        <taxon>Gloniales</taxon>
        <taxon>Gloniaceae</taxon>
        <taxon>Glonium</taxon>
    </lineage>
</organism>
<feature type="region of interest" description="Disordered" evidence="1">
    <location>
        <begin position="533"/>
        <end position="653"/>
    </location>
</feature>
<keyword evidence="3" id="KW-1185">Reference proteome</keyword>
<evidence type="ECO:0000313" key="2">
    <source>
        <dbReference type="EMBL" id="OCL10804.1"/>
    </source>
</evidence>
<feature type="compositionally biased region" description="Basic and acidic residues" evidence="1">
    <location>
        <begin position="309"/>
        <end position="318"/>
    </location>
</feature>